<keyword evidence="2" id="KW-0067">ATP-binding</keyword>
<dbReference type="Gene3D" id="1.10.1420.10">
    <property type="match status" value="1"/>
</dbReference>
<keyword evidence="4" id="KW-0812">Transmembrane</keyword>
<keyword evidence="4" id="KW-1133">Transmembrane helix</keyword>
<dbReference type="SMART" id="SM00534">
    <property type="entry name" value="MUTSac"/>
    <property type="match status" value="1"/>
</dbReference>
<organism evidence="6 7">
    <name type="scientific">Gloeobacter morelensis MG652769</name>
    <dbReference type="NCBI Taxonomy" id="2781736"/>
    <lineage>
        <taxon>Bacteria</taxon>
        <taxon>Bacillati</taxon>
        <taxon>Cyanobacteriota</taxon>
        <taxon>Cyanophyceae</taxon>
        <taxon>Gloeobacterales</taxon>
        <taxon>Gloeobacteraceae</taxon>
        <taxon>Gloeobacter</taxon>
        <taxon>Gloeobacter morelensis</taxon>
    </lineage>
</organism>
<evidence type="ECO:0000256" key="4">
    <source>
        <dbReference type="SAM" id="Phobius"/>
    </source>
</evidence>
<sequence>MDLQAEKGSIETTYRERLERFGAARRLYERRTGQIANARVAVFLIAVAFLIVGLADRNALQPLMLTLAAAAAVGFVGLLVLFGRNAGKMRRLEALEEENREALARHRRDWQAAPVPTTPEFAEQVTFARDLDLFGRASLFQLTCTAHTPMGLRLLARWLVEPAEPTVIAGRQRAIADLAPLLDWRQDLAAAGRPLTQKPPDPASFVAWAEDPSWLAGRPWLVWVARLTAAATVALIALQVAEVSALPLWLGPLTLNIILSVIYTDTIHRIFAAVSNRSGSVRAYAGLFAALSRLESRDATLKSLQSESLNAERRLRRLDTIVGYSDLRFSQLIYLAVQWITLWDVHVLSFLESWRRQSGNRVRSWLEALAQIEALASLASLAHDQPEWVFAEIDTRLQVIAAGQLGHPLIGEAARVANDVTLGPPGTFLLVTGSNMSGKSTLLRSIGLNVVLALAGAPVCARSLTLPPVTLKTSMRVQDSLASGLSFYMAELQRLKEVVDAARPAERPLLYLLDEILLGTNSAERQVAVRRVLTFLLDRGALGAISTHDLALADLPELAAAARTVHFREHFAAGAAGPVMTFDYRMRPGVAPTTNALKLLELVGLGAPENNRPDDRTNV</sequence>
<dbReference type="CDD" id="cd03283">
    <property type="entry name" value="ABC_MutS-like"/>
    <property type="match status" value="1"/>
</dbReference>
<keyword evidence="7" id="KW-1185">Reference proteome</keyword>
<feature type="transmembrane region" description="Helical" evidence="4">
    <location>
        <begin position="61"/>
        <end position="82"/>
    </location>
</feature>
<dbReference type="SUPFAM" id="SSF48334">
    <property type="entry name" value="DNA repair protein MutS, domain III"/>
    <property type="match status" value="1"/>
</dbReference>
<dbReference type="PANTHER" id="PTHR11361">
    <property type="entry name" value="DNA MISMATCH REPAIR PROTEIN MUTS FAMILY MEMBER"/>
    <property type="match status" value="1"/>
</dbReference>
<dbReference type="InterPro" id="IPR027417">
    <property type="entry name" value="P-loop_NTPase"/>
</dbReference>
<accession>A0ABY3PN08</accession>
<keyword evidence="3" id="KW-0238">DNA-binding</keyword>
<reference evidence="6 7" key="1">
    <citation type="journal article" date="2021" name="Genome Biol. Evol.">
        <title>Complete Genome Sequencing of a Novel Gloeobacter Species from a Waterfall Cave in Mexico.</title>
        <authorList>
            <person name="Saw J.H."/>
            <person name="Cardona T."/>
            <person name="Montejano G."/>
        </authorList>
    </citation>
    <scope>NUCLEOTIDE SEQUENCE [LARGE SCALE GENOMIC DNA]</scope>
    <source>
        <strain evidence="6">MG652769</strain>
    </source>
</reference>
<dbReference type="PANTHER" id="PTHR11361:SF99">
    <property type="entry name" value="DNA MISMATCH REPAIR PROTEIN"/>
    <property type="match status" value="1"/>
</dbReference>
<dbReference type="InterPro" id="IPR045076">
    <property type="entry name" value="MutS"/>
</dbReference>
<name>A0ABY3PN08_9CYAN</name>
<keyword evidence="1" id="KW-0547">Nucleotide-binding</keyword>
<feature type="transmembrane region" description="Helical" evidence="4">
    <location>
        <begin position="220"/>
        <end position="240"/>
    </location>
</feature>
<evidence type="ECO:0000256" key="2">
    <source>
        <dbReference type="ARBA" id="ARBA00022840"/>
    </source>
</evidence>
<proteinExistence type="predicted"/>
<dbReference type="InterPro" id="IPR036187">
    <property type="entry name" value="DNA_mismatch_repair_MutS_sf"/>
</dbReference>
<dbReference type="SUPFAM" id="SSF52540">
    <property type="entry name" value="P-loop containing nucleoside triphosphate hydrolases"/>
    <property type="match status" value="1"/>
</dbReference>
<feature type="domain" description="DNA mismatch repair proteins mutS family" evidence="5">
    <location>
        <begin position="426"/>
        <end position="618"/>
    </location>
</feature>
<dbReference type="Gene3D" id="3.40.50.300">
    <property type="entry name" value="P-loop containing nucleotide triphosphate hydrolases"/>
    <property type="match status" value="1"/>
</dbReference>
<dbReference type="EMBL" id="CP063845">
    <property type="protein sequence ID" value="UFP95087.1"/>
    <property type="molecule type" value="Genomic_DNA"/>
</dbReference>
<feature type="transmembrane region" description="Helical" evidence="4">
    <location>
        <begin position="35"/>
        <end position="55"/>
    </location>
</feature>
<dbReference type="InterPro" id="IPR000432">
    <property type="entry name" value="DNA_mismatch_repair_MutS_C"/>
</dbReference>
<evidence type="ECO:0000313" key="6">
    <source>
        <dbReference type="EMBL" id="UFP95087.1"/>
    </source>
</evidence>
<evidence type="ECO:0000259" key="5">
    <source>
        <dbReference type="SMART" id="SM00534"/>
    </source>
</evidence>
<protein>
    <submittedName>
        <fullName evidence="6">DNA mismatch repair protein</fullName>
    </submittedName>
</protein>
<evidence type="ECO:0000256" key="1">
    <source>
        <dbReference type="ARBA" id="ARBA00022741"/>
    </source>
</evidence>
<evidence type="ECO:0000256" key="3">
    <source>
        <dbReference type="ARBA" id="ARBA00023125"/>
    </source>
</evidence>
<dbReference type="Pfam" id="PF00488">
    <property type="entry name" value="MutS_V"/>
    <property type="match status" value="1"/>
</dbReference>
<evidence type="ECO:0000313" key="7">
    <source>
        <dbReference type="Proteomes" id="UP001054846"/>
    </source>
</evidence>
<dbReference type="RefSeq" id="WP_230842241.1">
    <property type="nucleotide sequence ID" value="NZ_CP063845.1"/>
</dbReference>
<gene>
    <name evidence="6" type="ORF">ISF26_02215</name>
</gene>
<keyword evidence="4" id="KW-0472">Membrane</keyword>
<dbReference type="Proteomes" id="UP001054846">
    <property type="component" value="Chromosome"/>
</dbReference>